<organism evidence="2 3">
    <name type="scientific">Trema orientale</name>
    <name type="common">Charcoal tree</name>
    <name type="synonym">Celtis orientalis</name>
    <dbReference type="NCBI Taxonomy" id="63057"/>
    <lineage>
        <taxon>Eukaryota</taxon>
        <taxon>Viridiplantae</taxon>
        <taxon>Streptophyta</taxon>
        <taxon>Embryophyta</taxon>
        <taxon>Tracheophyta</taxon>
        <taxon>Spermatophyta</taxon>
        <taxon>Magnoliopsida</taxon>
        <taxon>eudicotyledons</taxon>
        <taxon>Gunneridae</taxon>
        <taxon>Pentapetalae</taxon>
        <taxon>rosids</taxon>
        <taxon>fabids</taxon>
        <taxon>Rosales</taxon>
        <taxon>Cannabaceae</taxon>
        <taxon>Trema</taxon>
    </lineage>
</organism>
<sequence>MDLHYIIFFTGDLFFIGHHLANLFIFVTCWYLISHGTFSILFLLILAEVTSFYQNMWMLANARRGNVEFAAKVYDLLSPPFYALYLVACGFMRPYFIPNGLVFLERHSRWCDSQCSEQEILQLQCLTKSTFNILRMKSMIN</sequence>
<feature type="transmembrane region" description="Helical" evidence="1">
    <location>
        <begin position="6"/>
        <end position="33"/>
    </location>
</feature>
<name>A0A2P5ET36_TREOI</name>
<evidence type="ECO:0008006" key="4">
    <source>
        <dbReference type="Google" id="ProtNLM"/>
    </source>
</evidence>
<comment type="caution">
    <text evidence="2">The sequence shown here is derived from an EMBL/GenBank/DDBJ whole genome shotgun (WGS) entry which is preliminary data.</text>
</comment>
<gene>
    <name evidence="2" type="ORF">TorRG33x02_154170</name>
</gene>
<dbReference type="AlphaFoldDB" id="A0A2P5ET36"/>
<dbReference type="Proteomes" id="UP000237000">
    <property type="component" value="Unassembled WGS sequence"/>
</dbReference>
<evidence type="ECO:0000313" key="2">
    <source>
        <dbReference type="EMBL" id="PON88711.1"/>
    </source>
</evidence>
<evidence type="ECO:0000256" key="1">
    <source>
        <dbReference type="SAM" id="Phobius"/>
    </source>
</evidence>
<keyword evidence="3" id="KW-1185">Reference proteome</keyword>
<proteinExistence type="predicted"/>
<protein>
    <recommendedName>
        <fullName evidence="4">TLC domain-containing protein</fullName>
    </recommendedName>
</protein>
<dbReference type="InParanoid" id="A0A2P5ET36"/>
<keyword evidence="1" id="KW-1133">Transmembrane helix</keyword>
<keyword evidence="1" id="KW-0812">Transmembrane</keyword>
<dbReference type="OrthoDB" id="204175at2759"/>
<evidence type="ECO:0000313" key="3">
    <source>
        <dbReference type="Proteomes" id="UP000237000"/>
    </source>
</evidence>
<accession>A0A2P5ET36</accession>
<dbReference type="STRING" id="63057.A0A2P5ET36"/>
<dbReference type="InterPro" id="IPR040327">
    <property type="entry name" value="At5g14285-like"/>
</dbReference>
<dbReference type="PANTHER" id="PTHR31766:SF2">
    <property type="entry name" value="GLABROUS1 ENHANCER-BINDING PROTEIN-LIKE 2"/>
    <property type="match status" value="1"/>
</dbReference>
<dbReference type="EMBL" id="JXTC01000102">
    <property type="protein sequence ID" value="PON88711.1"/>
    <property type="molecule type" value="Genomic_DNA"/>
</dbReference>
<keyword evidence="1" id="KW-0472">Membrane</keyword>
<dbReference type="PANTHER" id="PTHR31766">
    <property type="entry name" value="GLABROUS1 ENHANCER-BINDING PROTEIN-LIKE 2"/>
    <property type="match status" value="1"/>
</dbReference>
<reference evidence="3" key="1">
    <citation type="submission" date="2016-06" db="EMBL/GenBank/DDBJ databases">
        <title>Parallel loss of symbiosis genes in relatives of nitrogen-fixing non-legume Parasponia.</title>
        <authorList>
            <person name="Van Velzen R."/>
            <person name="Holmer R."/>
            <person name="Bu F."/>
            <person name="Rutten L."/>
            <person name="Van Zeijl A."/>
            <person name="Liu W."/>
            <person name="Santuari L."/>
            <person name="Cao Q."/>
            <person name="Sharma T."/>
            <person name="Shen D."/>
            <person name="Roswanjaya Y."/>
            <person name="Wardhani T."/>
            <person name="Kalhor M.S."/>
            <person name="Jansen J."/>
            <person name="Van den Hoogen J."/>
            <person name="Gungor B."/>
            <person name="Hartog M."/>
            <person name="Hontelez J."/>
            <person name="Verver J."/>
            <person name="Yang W.-C."/>
            <person name="Schijlen E."/>
            <person name="Repin R."/>
            <person name="Schilthuizen M."/>
            <person name="Schranz E."/>
            <person name="Heidstra R."/>
            <person name="Miyata K."/>
            <person name="Fedorova E."/>
            <person name="Kohlen W."/>
            <person name="Bisseling T."/>
            <person name="Smit S."/>
            <person name="Geurts R."/>
        </authorList>
    </citation>
    <scope>NUCLEOTIDE SEQUENCE [LARGE SCALE GENOMIC DNA]</scope>
    <source>
        <strain evidence="3">cv. RG33-2</strain>
    </source>
</reference>
<feature type="transmembrane region" description="Helical" evidence="1">
    <location>
        <begin position="80"/>
        <end position="104"/>
    </location>
</feature>
<feature type="transmembrane region" description="Helical" evidence="1">
    <location>
        <begin position="40"/>
        <end position="60"/>
    </location>
</feature>